<feature type="compositionally biased region" description="Basic and acidic residues" evidence="1">
    <location>
        <begin position="323"/>
        <end position="338"/>
    </location>
</feature>
<feature type="compositionally biased region" description="Polar residues" evidence="1">
    <location>
        <begin position="261"/>
        <end position="276"/>
    </location>
</feature>
<feature type="compositionally biased region" description="Polar residues" evidence="1">
    <location>
        <begin position="355"/>
        <end position="366"/>
    </location>
</feature>
<feature type="region of interest" description="Disordered" evidence="1">
    <location>
        <begin position="245"/>
        <end position="389"/>
    </location>
</feature>
<feature type="compositionally biased region" description="Basic residues" evidence="1">
    <location>
        <begin position="374"/>
        <end position="389"/>
    </location>
</feature>
<feature type="compositionally biased region" description="Basic and acidic residues" evidence="1">
    <location>
        <begin position="303"/>
        <end position="315"/>
    </location>
</feature>
<accession>A0ABD3I5M5</accession>
<name>A0ABD3I5M5_9MARC</name>
<reference evidence="2 3" key="1">
    <citation type="submission" date="2024-09" db="EMBL/GenBank/DDBJ databases">
        <title>Chromosome-scale assembly of Riccia sorocarpa.</title>
        <authorList>
            <person name="Paukszto L."/>
        </authorList>
    </citation>
    <scope>NUCLEOTIDE SEQUENCE [LARGE SCALE GENOMIC DNA]</scope>
    <source>
        <strain evidence="2">LP-2024</strain>
        <tissue evidence="2">Aerial parts of the thallus</tissue>
    </source>
</reference>
<evidence type="ECO:0000313" key="2">
    <source>
        <dbReference type="EMBL" id="KAL3697670.1"/>
    </source>
</evidence>
<gene>
    <name evidence="2" type="ORF">R1sor_011746</name>
</gene>
<organism evidence="2 3">
    <name type="scientific">Riccia sorocarpa</name>
    <dbReference type="NCBI Taxonomy" id="122646"/>
    <lineage>
        <taxon>Eukaryota</taxon>
        <taxon>Viridiplantae</taxon>
        <taxon>Streptophyta</taxon>
        <taxon>Embryophyta</taxon>
        <taxon>Marchantiophyta</taxon>
        <taxon>Marchantiopsida</taxon>
        <taxon>Marchantiidae</taxon>
        <taxon>Marchantiales</taxon>
        <taxon>Ricciaceae</taxon>
        <taxon>Riccia</taxon>
    </lineage>
</organism>
<keyword evidence="3" id="KW-1185">Reference proteome</keyword>
<protein>
    <submittedName>
        <fullName evidence="2">Uncharacterized protein</fullName>
    </submittedName>
</protein>
<evidence type="ECO:0000256" key="1">
    <source>
        <dbReference type="SAM" id="MobiDB-lite"/>
    </source>
</evidence>
<evidence type="ECO:0000313" key="3">
    <source>
        <dbReference type="Proteomes" id="UP001633002"/>
    </source>
</evidence>
<feature type="region of interest" description="Disordered" evidence="1">
    <location>
        <begin position="139"/>
        <end position="176"/>
    </location>
</feature>
<dbReference type="AlphaFoldDB" id="A0ABD3I5M5"/>
<comment type="caution">
    <text evidence="2">The sequence shown here is derived from an EMBL/GenBank/DDBJ whole genome shotgun (WGS) entry which is preliminary data.</text>
</comment>
<dbReference type="EMBL" id="JBJQOH010000002">
    <property type="protein sequence ID" value="KAL3697670.1"/>
    <property type="molecule type" value="Genomic_DNA"/>
</dbReference>
<feature type="compositionally biased region" description="Polar residues" evidence="1">
    <location>
        <begin position="287"/>
        <end position="301"/>
    </location>
</feature>
<sequence>MFSRGAVEGAKEYNIDISVEGLRRLVDFPAAGDCAKIVKPSVIEKAFFDHCGQKHKKEAWKVIAPWFSFNVNNARPRSEGWVVDDFRKFTLENHPHGSVLDMKVRLRYTRLDWLDREIDLEDAVRLGIYYAQPPFPGSVELDAGPDDQGPDETQNSPARSDADNIPESEEELVPIPENGLPGWIAVGVQYNPSDLRKYFLCDGKTWDSDWSTVNASKAINRYSMIEKEKARKELWRMQVKFDGELCEPVDPDSKKRRRTPSKSTPNKRPRETSGNSELPVGAEDEPTNLSSGEAPSNQQPTPDKGKAVVEDEPTRLDPNLAAKMEKARVKEATRRSLEQDPLTVPRFAVNDHGESSGQRSKGNLDSSCPPRCRAATRSRRVKLSRLKAL</sequence>
<proteinExistence type="predicted"/>
<dbReference type="Proteomes" id="UP001633002">
    <property type="component" value="Unassembled WGS sequence"/>
</dbReference>